<reference evidence="1" key="1">
    <citation type="journal article" date="2020" name="Nature">
        <title>Giant virus diversity and host interactions through global metagenomics.</title>
        <authorList>
            <person name="Schulz F."/>
            <person name="Roux S."/>
            <person name="Paez-Espino D."/>
            <person name="Jungbluth S."/>
            <person name="Walsh D.A."/>
            <person name="Denef V.J."/>
            <person name="McMahon K.D."/>
            <person name="Konstantinidis K.T."/>
            <person name="Eloe-Fadrosh E.A."/>
            <person name="Kyrpides N.C."/>
            <person name="Woyke T."/>
        </authorList>
    </citation>
    <scope>NUCLEOTIDE SEQUENCE</scope>
    <source>
        <strain evidence="1">GVMAG-M-3300010160-26</strain>
    </source>
</reference>
<evidence type="ECO:0000313" key="1">
    <source>
        <dbReference type="EMBL" id="QHS89583.1"/>
    </source>
</evidence>
<protein>
    <submittedName>
        <fullName evidence="1">Uncharacterized protein</fullName>
    </submittedName>
</protein>
<sequence length="160" mass="17717">MPKLSAILKTHPDILRNNQGSYPISLDSLVSTDLLMFMDLSRKVDIDAWINENGRVYRSLELHEHRKFLKKVRETAIMEVFESLGWLARDTRSVGMVDWLVPEHEANSAHVISVMSDAIDDSVIVSDTNIVLAPLTAADMAAIAAHAFAPPVNVNGPSLQ</sequence>
<name>A0A6C0BDW9_9ZZZZ</name>
<organism evidence="1">
    <name type="scientific">viral metagenome</name>
    <dbReference type="NCBI Taxonomy" id="1070528"/>
    <lineage>
        <taxon>unclassified sequences</taxon>
        <taxon>metagenomes</taxon>
        <taxon>organismal metagenomes</taxon>
    </lineage>
</organism>
<dbReference type="AlphaFoldDB" id="A0A6C0BDW9"/>
<proteinExistence type="predicted"/>
<accession>A0A6C0BDW9</accession>
<dbReference type="EMBL" id="MN739114">
    <property type="protein sequence ID" value="QHS89583.1"/>
    <property type="molecule type" value="Genomic_DNA"/>
</dbReference>